<dbReference type="InParanoid" id="A0A165FWT8"/>
<keyword evidence="12" id="KW-1185">Reference proteome</keyword>
<accession>A0A165FWT8</accession>
<dbReference type="Gene3D" id="1.10.287.70">
    <property type="match status" value="2"/>
</dbReference>
<feature type="domain" description="Potassium channel" evidence="10">
    <location>
        <begin position="170"/>
        <end position="242"/>
    </location>
</feature>
<evidence type="ECO:0000256" key="9">
    <source>
        <dbReference type="SAM" id="Phobius"/>
    </source>
</evidence>
<dbReference type="STRING" id="1353952.A0A165FWT8"/>
<dbReference type="PANTHER" id="PTHR11003:SF291">
    <property type="entry name" value="IP11374P"/>
    <property type="match status" value="1"/>
</dbReference>
<dbReference type="SUPFAM" id="SSF81324">
    <property type="entry name" value="Voltage-gated potassium channels"/>
    <property type="match status" value="2"/>
</dbReference>
<keyword evidence="2" id="KW-0813">Transport</keyword>
<dbReference type="GO" id="GO:0030322">
    <property type="term" value="P:stabilization of membrane potential"/>
    <property type="evidence" value="ECO:0007669"/>
    <property type="project" value="TreeGrafter"/>
</dbReference>
<reference evidence="11 12" key="1">
    <citation type="journal article" date="2016" name="Mol. Biol. Evol.">
        <title>Comparative Genomics of Early-Diverging Mushroom-Forming Fungi Provides Insights into the Origins of Lignocellulose Decay Capabilities.</title>
        <authorList>
            <person name="Nagy L.G."/>
            <person name="Riley R."/>
            <person name="Tritt A."/>
            <person name="Adam C."/>
            <person name="Daum C."/>
            <person name="Floudas D."/>
            <person name="Sun H."/>
            <person name="Yadav J.S."/>
            <person name="Pangilinan J."/>
            <person name="Larsson K.H."/>
            <person name="Matsuura K."/>
            <person name="Barry K."/>
            <person name="Labutti K."/>
            <person name="Kuo R."/>
            <person name="Ohm R.A."/>
            <person name="Bhattacharya S.S."/>
            <person name="Shirouzu T."/>
            <person name="Yoshinaga Y."/>
            <person name="Martin F.M."/>
            <person name="Grigoriev I.V."/>
            <person name="Hibbett D.S."/>
        </authorList>
    </citation>
    <scope>NUCLEOTIDE SEQUENCE [LARGE SCALE GENOMIC DNA]</scope>
    <source>
        <strain evidence="11 12">HHB12733</strain>
    </source>
</reference>
<keyword evidence="7 11" id="KW-0407">Ion channel</keyword>
<gene>
    <name evidence="11" type="ORF">CALCODRAFT_517525</name>
</gene>
<evidence type="ECO:0000256" key="2">
    <source>
        <dbReference type="ARBA" id="ARBA00022448"/>
    </source>
</evidence>
<evidence type="ECO:0000259" key="10">
    <source>
        <dbReference type="Pfam" id="PF07885"/>
    </source>
</evidence>
<feature type="transmembrane region" description="Helical" evidence="9">
    <location>
        <begin position="54"/>
        <end position="73"/>
    </location>
</feature>
<evidence type="ECO:0000313" key="12">
    <source>
        <dbReference type="Proteomes" id="UP000076842"/>
    </source>
</evidence>
<dbReference type="PANTHER" id="PTHR11003">
    <property type="entry name" value="POTASSIUM CHANNEL, SUBFAMILY K"/>
    <property type="match status" value="1"/>
</dbReference>
<comment type="subcellular location">
    <subcellularLocation>
        <location evidence="1">Membrane</location>
        <topology evidence="1">Multi-pass membrane protein</topology>
    </subcellularLocation>
</comment>
<dbReference type="EMBL" id="KV423965">
    <property type="protein sequence ID" value="KZT57304.1"/>
    <property type="molecule type" value="Genomic_DNA"/>
</dbReference>
<keyword evidence="5" id="KW-0406">Ion transport</keyword>
<feature type="compositionally biased region" description="Basic and acidic residues" evidence="8">
    <location>
        <begin position="534"/>
        <end position="546"/>
    </location>
</feature>
<evidence type="ECO:0000256" key="8">
    <source>
        <dbReference type="SAM" id="MobiDB-lite"/>
    </source>
</evidence>
<organism evidence="11 12">
    <name type="scientific">Calocera cornea HHB12733</name>
    <dbReference type="NCBI Taxonomy" id="1353952"/>
    <lineage>
        <taxon>Eukaryota</taxon>
        <taxon>Fungi</taxon>
        <taxon>Dikarya</taxon>
        <taxon>Basidiomycota</taxon>
        <taxon>Agaricomycotina</taxon>
        <taxon>Dacrymycetes</taxon>
        <taxon>Dacrymycetales</taxon>
        <taxon>Dacrymycetaceae</taxon>
        <taxon>Calocera</taxon>
    </lineage>
</organism>
<evidence type="ECO:0000256" key="3">
    <source>
        <dbReference type="ARBA" id="ARBA00022692"/>
    </source>
</evidence>
<feature type="transmembrane region" description="Helical" evidence="9">
    <location>
        <begin position="121"/>
        <end position="143"/>
    </location>
</feature>
<proteinExistence type="predicted"/>
<keyword evidence="3 9" id="KW-0812">Transmembrane</keyword>
<evidence type="ECO:0000256" key="1">
    <source>
        <dbReference type="ARBA" id="ARBA00004141"/>
    </source>
</evidence>
<dbReference type="GO" id="GO:0022841">
    <property type="term" value="F:potassium ion leak channel activity"/>
    <property type="evidence" value="ECO:0007669"/>
    <property type="project" value="TreeGrafter"/>
</dbReference>
<feature type="transmembrane region" description="Helical" evidence="9">
    <location>
        <begin position="352"/>
        <end position="372"/>
    </location>
</feature>
<name>A0A165FWT8_9BASI</name>
<evidence type="ECO:0000313" key="11">
    <source>
        <dbReference type="EMBL" id="KZT57304.1"/>
    </source>
</evidence>
<feature type="transmembrane region" description="Helical" evidence="9">
    <location>
        <begin position="163"/>
        <end position="181"/>
    </location>
</feature>
<evidence type="ECO:0000256" key="5">
    <source>
        <dbReference type="ARBA" id="ARBA00023065"/>
    </source>
</evidence>
<feature type="transmembrane region" description="Helical" evidence="9">
    <location>
        <begin position="193"/>
        <end position="213"/>
    </location>
</feature>
<evidence type="ECO:0000256" key="4">
    <source>
        <dbReference type="ARBA" id="ARBA00022989"/>
    </source>
</evidence>
<dbReference type="InterPro" id="IPR013099">
    <property type="entry name" value="K_chnl_dom"/>
</dbReference>
<evidence type="ECO:0000256" key="7">
    <source>
        <dbReference type="ARBA" id="ARBA00023303"/>
    </source>
</evidence>
<feature type="transmembrane region" description="Helical" evidence="9">
    <location>
        <begin position="294"/>
        <end position="315"/>
    </location>
</feature>
<dbReference type="GO" id="GO:0005886">
    <property type="term" value="C:plasma membrane"/>
    <property type="evidence" value="ECO:0007669"/>
    <property type="project" value="TreeGrafter"/>
</dbReference>
<dbReference type="Proteomes" id="UP000076842">
    <property type="component" value="Unassembled WGS sequence"/>
</dbReference>
<dbReference type="Pfam" id="PF07885">
    <property type="entry name" value="Ion_trans_2"/>
    <property type="match status" value="2"/>
</dbReference>
<feature type="compositionally biased region" description="Basic and acidic residues" evidence="8">
    <location>
        <begin position="574"/>
        <end position="599"/>
    </location>
</feature>
<feature type="transmembrane region" description="Helical" evidence="9">
    <location>
        <begin position="321"/>
        <end position="340"/>
    </location>
</feature>
<evidence type="ECO:0000256" key="6">
    <source>
        <dbReference type="ARBA" id="ARBA00023136"/>
    </source>
</evidence>
<dbReference type="OrthoDB" id="297496at2759"/>
<dbReference type="InterPro" id="IPR003280">
    <property type="entry name" value="2pore_dom_K_chnl"/>
</dbReference>
<keyword evidence="6 9" id="KW-0472">Membrane</keyword>
<protein>
    <submittedName>
        <fullName evidence="11">Voltage-gated potassium channel</fullName>
    </submittedName>
</protein>
<feature type="transmembrane region" description="Helical" evidence="9">
    <location>
        <begin position="219"/>
        <end position="241"/>
    </location>
</feature>
<feature type="domain" description="Potassium channel" evidence="10">
    <location>
        <begin position="305"/>
        <end position="369"/>
    </location>
</feature>
<sequence length="615" mass="67465">MGKYYDSALAAARLAPLTAAILAPLASLLAVPAVSQNWFADSNGDGVPDTEASLVLSGVSLGLVLIANALLVLRFSKAQKRWRIITTISTFVWITTTIIQIVNLVVHSVTRPAGLQHAEGFWCAIWSCVLSGSCTLVLLLHFLLQIGRPPSDELQVRLTGAHFMRNILGLVLVLALEAVIFSKIEGWEFFDGVYFAVVTMLTIGFGDLLPTYASTRVLLVPFALLTISLLANVISMLVKFLSALFDTRRQRWRTAYTQRAERAFGDTGSRPAGLQEEVNFLNRLGAREEGWLQLFDLGTSLLALVAFWFIGAVVFCKMEEWTYGIGLYFCYVFFLTLGYGDFAPRTAAGRTFFVLYSLLAVPIIASFALQAVSNVVSSWSDKRFSAQELGEEHGDGVVRAHAEFVLEHHSVLADQLAAFRKEHPSLPDEEVDPAFERALVGEMISLACALEAQSRRMLINQMPADSQAQVLLRADRNQQLRDMRSLGLPEEQLRQLMREEVQGDADVLTQVGKYRQTFAKFLATGARVQELRGREQEAFERRRGSRGEAVPDEDGNVAAGKRGASLEGYVQDMEAEKGPAGRGDSHAVSGVRKEAREQADSAGPSSGALKALNAA</sequence>
<keyword evidence="4 9" id="KW-1133">Transmembrane helix</keyword>
<feature type="region of interest" description="Disordered" evidence="8">
    <location>
        <begin position="534"/>
        <end position="615"/>
    </location>
</feature>
<dbReference type="AlphaFoldDB" id="A0A165FWT8"/>
<dbReference type="GO" id="GO:0015271">
    <property type="term" value="F:outward rectifier potassium channel activity"/>
    <property type="evidence" value="ECO:0007669"/>
    <property type="project" value="TreeGrafter"/>
</dbReference>